<sequence>MGKGPLLLFVYCLSNSGSFVAAVGRKSRATNLVLLMELSAIKATVSFALVSVMGVFSLMDREPLLLFVYCLSNSGSFVAAVGRKSRATNLVLLMELSAIKATVSFALERNLQNILVFSYSRLLAVNILNSGNLDVNLELWHLVEHLISFAL</sequence>
<dbReference type="EMBL" id="DUZY01000008">
    <property type="protein sequence ID" value="DAD47786.1"/>
    <property type="molecule type" value="Genomic_DNA"/>
</dbReference>
<feature type="transmembrane region" description="Helical" evidence="1">
    <location>
        <begin position="6"/>
        <end position="23"/>
    </location>
</feature>
<keyword evidence="1" id="KW-1133">Transmembrane helix</keyword>
<keyword evidence="1" id="KW-0812">Transmembrane</keyword>
<evidence type="ECO:0000313" key="2">
    <source>
        <dbReference type="EMBL" id="DAD47786.1"/>
    </source>
</evidence>
<dbReference type="AlphaFoldDB" id="A0A822ZY67"/>
<evidence type="ECO:0000256" key="1">
    <source>
        <dbReference type="SAM" id="Phobius"/>
    </source>
</evidence>
<dbReference type="Proteomes" id="UP000607653">
    <property type="component" value="Unassembled WGS sequence"/>
</dbReference>
<protein>
    <submittedName>
        <fullName evidence="2">Uncharacterized protein</fullName>
    </submittedName>
</protein>
<keyword evidence="3" id="KW-1185">Reference proteome</keyword>
<evidence type="ECO:0000313" key="3">
    <source>
        <dbReference type="Proteomes" id="UP000607653"/>
    </source>
</evidence>
<proteinExistence type="predicted"/>
<name>A0A822ZY67_NELNU</name>
<comment type="caution">
    <text evidence="2">The sequence shown here is derived from an EMBL/GenBank/DDBJ whole genome shotgun (WGS) entry which is preliminary data.</text>
</comment>
<keyword evidence="1" id="KW-0472">Membrane</keyword>
<organism evidence="2 3">
    <name type="scientific">Nelumbo nucifera</name>
    <name type="common">Sacred lotus</name>
    <dbReference type="NCBI Taxonomy" id="4432"/>
    <lineage>
        <taxon>Eukaryota</taxon>
        <taxon>Viridiplantae</taxon>
        <taxon>Streptophyta</taxon>
        <taxon>Embryophyta</taxon>
        <taxon>Tracheophyta</taxon>
        <taxon>Spermatophyta</taxon>
        <taxon>Magnoliopsida</taxon>
        <taxon>Proteales</taxon>
        <taxon>Nelumbonaceae</taxon>
        <taxon>Nelumbo</taxon>
    </lineage>
</organism>
<feature type="transmembrane region" description="Helical" evidence="1">
    <location>
        <begin position="64"/>
        <end position="82"/>
    </location>
</feature>
<feature type="transmembrane region" description="Helical" evidence="1">
    <location>
        <begin position="35"/>
        <end position="58"/>
    </location>
</feature>
<reference evidence="2 3" key="1">
    <citation type="journal article" date="2020" name="Mol. Biol. Evol.">
        <title>Distinct Expression and Methylation Patterns for Genes with Different Fates following a Single Whole-Genome Duplication in Flowering Plants.</title>
        <authorList>
            <person name="Shi T."/>
            <person name="Rahmani R.S."/>
            <person name="Gugger P.F."/>
            <person name="Wang M."/>
            <person name="Li H."/>
            <person name="Zhang Y."/>
            <person name="Li Z."/>
            <person name="Wang Q."/>
            <person name="Van de Peer Y."/>
            <person name="Marchal K."/>
            <person name="Chen J."/>
        </authorList>
    </citation>
    <scope>NUCLEOTIDE SEQUENCE [LARGE SCALE GENOMIC DNA]</scope>
    <source>
        <tissue evidence="2">Leaf</tissue>
    </source>
</reference>
<gene>
    <name evidence="2" type="ORF">HUJ06_017723</name>
</gene>
<accession>A0A822ZY67</accession>